<dbReference type="EMBL" id="CP000975">
    <property type="protein sequence ID" value="ACD82316.1"/>
    <property type="molecule type" value="Genomic_DNA"/>
</dbReference>
<keyword evidence="1" id="KW-1133">Transmembrane helix</keyword>
<proteinExistence type="predicted"/>
<dbReference type="AlphaFoldDB" id="B3DY39"/>
<keyword evidence="1" id="KW-0812">Transmembrane</keyword>
<gene>
    <name evidence="2" type="ordered locus">Minf_0256</name>
</gene>
<dbReference type="HOGENOM" id="CLU_2974256_0_0_0"/>
<feature type="transmembrane region" description="Helical" evidence="1">
    <location>
        <begin position="32"/>
        <end position="55"/>
    </location>
</feature>
<dbReference type="STRING" id="481448.Minf_0256"/>
<dbReference type="KEGG" id="min:Minf_0256"/>
<sequence length="58" mass="7008">MRFEKMKRQKTNGVFKKKIIILKKGERKKLSFVFPLSQVPLFFSFFFYIVCLFARTVP</sequence>
<keyword evidence="1" id="KW-0472">Membrane</keyword>
<name>B3DY39_METI4</name>
<reference evidence="2 3" key="1">
    <citation type="journal article" date="2008" name="Biol. Direct">
        <title>Complete genome sequence of the extremely acidophilic methanotroph isolate V4, Methylacidiphilum infernorum, a representative of the bacterial phylum Verrucomicrobia.</title>
        <authorList>
            <person name="Hou S."/>
            <person name="Makarova K.S."/>
            <person name="Saw J.H."/>
            <person name="Senin P."/>
            <person name="Ly B.V."/>
            <person name="Zhou Z."/>
            <person name="Ren Y."/>
            <person name="Wang J."/>
            <person name="Galperin M.Y."/>
            <person name="Omelchenko M.V."/>
            <person name="Wolf Y.I."/>
            <person name="Yutin N."/>
            <person name="Koonin E.V."/>
            <person name="Stott M.B."/>
            <person name="Mountain B.W."/>
            <person name="Crowe M.A."/>
            <person name="Smirnova A.V."/>
            <person name="Dunfield P.F."/>
            <person name="Feng L."/>
            <person name="Wang L."/>
            <person name="Alam M."/>
        </authorList>
    </citation>
    <scope>NUCLEOTIDE SEQUENCE [LARGE SCALE GENOMIC DNA]</scope>
    <source>
        <strain evidence="3">Isolate V4</strain>
    </source>
</reference>
<evidence type="ECO:0000313" key="2">
    <source>
        <dbReference type="EMBL" id="ACD82316.1"/>
    </source>
</evidence>
<evidence type="ECO:0000313" key="3">
    <source>
        <dbReference type="Proteomes" id="UP000009149"/>
    </source>
</evidence>
<dbReference type="Proteomes" id="UP000009149">
    <property type="component" value="Chromosome"/>
</dbReference>
<protein>
    <submittedName>
        <fullName evidence="2">Uncharacterized protein</fullName>
    </submittedName>
</protein>
<evidence type="ECO:0000256" key="1">
    <source>
        <dbReference type="SAM" id="Phobius"/>
    </source>
</evidence>
<organism evidence="2 3">
    <name type="scientific">Methylacidiphilum infernorum (isolate V4)</name>
    <name type="common">Methylokorus infernorum (strain V4)</name>
    <dbReference type="NCBI Taxonomy" id="481448"/>
    <lineage>
        <taxon>Bacteria</taxon>
        <taxon>Pseudomonadati</taxon>
        <taxon>Verrucomicrobiota</taxon>
        <taxon>Methylacidiphilae</taxon>
        <taxon>Methylacidiphilales</taxon>
        <taxon>Methylacidiphilaceae</taxon>
        <taxon>Methylacidiphilum (ex Ratnadevi et al. 2023)</taxon>
    </lineage>
</organism>
<accession>B3DY39</accession>